<dbReference type="EMBL" id="JAVRJZ010000006">
    <property type="protein sequence ID" value="KAK2721429.1"/>
    <property type="molecule type" value="Genomic_DNA"/>
</dbReference>
<organism evidence="2 3">
    <name type="scientific">Artemia franciscana</name>
    <name type="common">Brine shrimp</name>
    <name type="synonym">Artemia sanfranciscana</name>
    <dbReference type="NCBI Taxonomy" id="6661"/>
    <lineage>
        <taxon>Eukaryota</taxon>
        <taxon>Metazoa</taxon>
        <taxon>Ecdysozoa</taxon>
        <taxon>Arthropoda</taxon>
        <taxon>Crustacea</taxon>
        <taxon>Branchiopoda</taxon>
        <taxon>Anostraca</taxon>
        <taxon>Artemiidae</taxon>
        <taxon>Artemia</taxon>
    </lineage>
</organism>
<dbReference type="Proteomes" id="UP001187531">
    <property type="component" value="Unassembled WGS sequence"/>
</dbReference>
<comment type="caution">
    <text evidence="2">The sequence shown here is derived from an EMBL/GenBank/DDBJ whole genome shotgun (WGS) entry which is preliminary data.</text>
</comment>
<protein>
    <submittedName>
        <fullName evidence="2">Uncharacterized protein</fullName>
    </submittedName>
</protein>
<feature type="region of interest" description="Disordered" evidence="1">
    <location>
        <begin position="343"/>
        <end position="372"/>
    </location>
</feature>
<dbReference type="AlphaFoldDB" id="A0AA88I4D3"/>
<feature type="compositionally biased region" description="Acidic residues" evidence="1">
    <location>
        <begin position="348"/>
        <end position="359"/>
    </location>
</feature>
<proteinExistence type="predicted"/>
<feature type="compositionally biased region" description="Basic and acidic residues" evidence="1">
    <location>
        <begin position="191"/>
        <end position="201"/>
    </location>
</feature>
<feature type="compositionally biased region" description="Polar residues" evidence="1">
    <location>
        <begin position="202"/>
        <end position="213"/>
    </location>
</feature>
<feature type="compositionally biased region" description="Polar residues" evidence="1">
    <location>
        <begin position="245"/>
        <end position="277"/>
    </location>
</feature>
<evidence type="ECO:0000313" key="3">
    <source>
        <dbReference type="Proteomes" id="UP001187531"/>
    </source>
</evidence>
<feature type="region of interest" description="Disordered" evidence="1">
    <location>
        <begin position="468"/>
        <end position="514"/>
    </location>
</feature>
<feature type="compositionally biased region" description="Polar residues" evidence="1">
    <location>
        <begin position="468"/>
        <end position="483"/>
    </location>
</feature>
<gene>
    <name evidence="2" type="ORF">QYM36_003650</name>
</gene>
<feature type="region of interest" description="Disordered" evidence="1">
    <location>
        <begin position="94"/>
        <end position="115"/>
    </location>
</feature>
<accession>A0AA88I4D3</accession>
<feature type="non-terminal residue" evidence="2">
    <location>
        <position position="514"/>
    </location>
</feature>
<feature type="region of interest" description="Disordered" evidence="1">
    <location>
        <begin position="165"/>
        <end position="279"/>
    </location>
</feature>
<keyword evidence="3" id="KW-1185">Reference proteome</keyword>
<feature type="compositionally biased region" description="Polar residues" evidence="1">
    <location>
        <begin position="360"/>
        <end position="369"/>
    </location>
</feature>
<evidence type="ECO:0000313" key="2">
    <source>
        <dbReference type="EMBL" id="KAK2721429.1"/>
    </source>
</evidence>
<sequence length="514" mass="56046">IDLSGRHKEDEYPAAVPLSSVLRYYSESDQKSDESCVLNDDFSDIDEFVTDEMLSELSSLPSDDLSLLDSPSKTPPQFTKKIRTTQEWVQRPRVDSTPLGLPTDIDLSERHKEDEYPAAVPLSSVLRYYSESDQKSDESCVLNDDFSDIDEFVTDEMLSELSSLPSDDLSLLDSPSKTPPQSLPVSSTDAMIKDSKKEKKNGSNGVPTPSCGTQPHIKSECPTPDPLAANAGTTVPSVTVKDEPSTPNGGESMNNCENSGSNNCATLSGQSGNTSSGPDIKPNVCGPGGGMNPMMGPNNVESNPMDNFLNDPPMNRYFLNMRKRRTGSYPDFDSAGYITQEACKAEDEGSDSDSNEDESQWTNNSNPSDAQEEYSPEFIMKYGSKYALTPAQLARLGSGTAQLVDRPRLKALTVPAKMFQDRLLRKAEHTPMLCDFGDSELPIHSQPTSIDPTKKLRLAVPLSSLSNLNNKKPVNSGMESSNDLFPDALEDSSLNLPPTPTSPICDPEYESLFS</sequence>
<reference evidence="2" key="1">
    <citation type="submission" date="2023-07" db="EMBL/GenBank/DDBJ databases">
        <title>Chromosome-level genome assembly of Artemia franciscana.</title>
        <authorList>
            <person name="Jo E."/>
        </authorList>
    </citation>
    <scope>NUCLEOTIDE SEQUENCE</scope>
    <source>
        <tissue evidence="2">Whole body</tissue>
    </source>
</reference>
<evidence type="ECO:0000256" key="1">
    <source>
        <dbReference type="SAM" id="MobiDB-lite"/>
    </source>
</evidence>
<name>A0AA88I4D3_ARTSF</name>
<feature type="compositionally biased region" description="Low complexity" evidence="1">
    <location>
        <begin position="165"/>
        <end position="176"/>
    </location>
</feature>